<dbReference type="GeneID" id="303674808"/>
<dbReference type="KEGG" id="cil:EG358_13940"/>
<evidence type="ECO:0000313" key="3">
    <source>
        <dbReference type="Proteomes" id="UP000185725"/>
    </source>
</evidence>
<evidence type="ECO:0000313" key="2">
    <source>
        <dbReference type="EMBL" id="SUX41235.1"/>
    </source>
</evidence>
<reference evidence="1 3" key="1">
    <citation type="submission" date="2017-01" db="EMBL/GenBank/DDBJ databases">
        <authorList>
            <person name="Varghese N."/>
            <person name="Submissions S."/>
        </authorList>
    </citation>
    <scope>NUCLEOTIDE SEQUENCE [LARGE SCALE GENOMIC DNA]</scope>
    <source>
        <strain evidence="1 3">ATCC 27950</strain>
    </source>
</reference>
<dbReference type="RefSeq" id="WP_076559737.1">
    <property type="nucleotide sequence ID" value="NZ_CP033929.1"/>
</dbReference>
<sequence>MKNTDPLAKHPLSAKYQNLFTKFAVNTPLRLAHFFGQAAHESNLKPRVENLNYSVEALLSKFGRHRISEVDARKLGRIRTQLANQEMLANILYGGSWGLKNLGNKTFGDGWKYRGRGIFQITGLSNYWGLTKYVQEVLGLNVDYVENPDLLLNEADSLIAALWYWQMKKLNSYADKDQGLKISRGINIGNPDTEKIPNHAEDRKVKTEKFKKVFS</sequence>
<organism evidence="2 4">
    <name type="scientific">Chryseobacterium indoltheticum</name>
    <dbReference type="NCBI Taxonomy" id="254"/>
    <lineage>
        <taxon>Bacteria</taxon>
        <taxon>Pseudomonadati</taxon>
        <taxon>Bacteroidota</taxon>
        <taxon>Flavobacteriia</taxon>
        <taxon>Flavobacteriales</taxon>
        <taxon>Weeksellaceae</taxon>
        <taxon>Chryseobacterium group</taxon>
        <taxon>Chryseobacterium</taxon>
    </lineage>
</organism>
<gene>
    <name evidence="2" type="ORF">NCTC13560_00027</name>
    <name evidence="1" type="ORF">SAMN05421682_104177</name>
</gene>
<dbReference type="EMBL" id="FTMF01000004">
    <property type="protein sequence ID" value="SIQ34917.1"/>
    <property type="molecule type" value="Genomic_DNA"/>
</dbReference>
<dbReference type="InterPro" id="IPR023346">
    <property type="entry name" value="Lysozyme-like_dom_sf"/>
</dbReference>
<dbReference type="EMBL" id="UFVS01000001">
    <property type="protein sequence ID" value="SUX41235.1"/>
    <property type="molecule type" value="Genomic_DNA"/>
</dbReference>
<accession>A0A381F3U5</accession>
<dbReference type="Proteomes" id="UP000255231">
    <property type="component" value="Unassembled WGS sequence"/>
</dbReference>
<evidence type="ECO:0000313" key="4">
    <source>
        <dbReference type="Proteomes" id="UP000255231"/>
    </source>
</evidence>
<dbReference type="SUPFAM" id="SSF53955">
    <property type="entry name" value="Lysozyme-like"/>
    <property type="match status" value="1"/>
</dbReference>
<dbReference type="Proteomes" id="UP000185725">
    <property type="component" value="Unassembled WGS sequence"/>
</dbReference>
<dbReference type="AlphaFoldDB" id="A0A381F3U5"/>
<name>A0A381F3U5_9FLAO</name>
<proteinExistence type="predicted"/>
<dbReference type="Gene3D" id="1.10.530.10">
    <property type="match status" value="1"/>
</dbReference>
<reference evidence="2 4" key="2">
    <citation type="submission" date="2018-06" db="EMBL/GenBank/DDBJ databases">
        <authorList>
            <consortium name="Pathogen Informatics"/>
            <person name="Doyle S."/>
        </authorList>
    </citation>
    <scope>NUCLEOTIDE SEQUENCE [LARGE SCALE GENOMIC DNA]</scope>
    <source>
        <strain evidence="2 4">NCTC13560</strain>
    </source>
</reference>
<dbReference type="OrthoDB" id="961266at2"/>
<keyword evidence="3" id="KW-1185">Reference proteome</keyword>
<evidence type="ECO:0000313" key="1">
    <source>
        <dbReference type="EMBL" id="SIQ34917.1"/>
    </source>
</evidence>
<protein>
    <submittedName>
        <fullName evidence="1 2">Chitinase</fullName>
    </submittedName>
</protein>